<evidence type="ECO:0000259" key="2">
    <source>
        <dbReference type="Pfam" id="PF00582"/>
    </source>
</evidence>
<keyword evidence="4" id="KW-1185">Reference proteome</keyword>
<evidence type="ECO:0000256" key="1">
    <source>
        <dbReference type="ARBA" id="ARBA00008791"/>
    </source>
</evidence>
<dbReference type="Gene3D" id="3.40.50.620">
    <property type="entry name" value="HUPs"/>
    <property type="match status" value="2"/>
</dbReference>
<comment type="similarity">
    <text evidence="1">Belongs to the universal stress protein A family.</text>
</comment>
<dbReference type="PANTHER" id="PTHR46268:SF6">
    <property type="entry name" value="UNIVERSAL STRESS PROTEIN UP12"/>
    <property type="match status" value="1"/>
</dbReference>
<sequence length="283" mass="29632">MSTVVVGFDGSDLAKRAAFWGAEEASRCGSDLQVVHAVRAPLPEPVFTPMSTPIPEFVTEETMSKAAEDHLAELAAEIRQGWPDLQVTTNVRLGRAVDVLAAEPGDLLVLGSSGRTGIAEMVLGSTAAELVSIGGRPVVVTRSGPVDGRVVVGIDGSETSTDAIEFAFAFAARHGRELLAVHAFNDVAWAELPEGDVDHVRADLAKLLEEQLAPHVARHPEVHVAQEVAFNAPARALLQAADGAALVAVGSHGRGAVKRAILGSVSHAVLHHAPCPVAVVHRR</sequence>
<dbReference type="InterPro" id="IPR006015">
    <property type="entry name" value="Universal_stress_UspA"/>
</dbReference>
<name>A0ABU4SW33_9PSEU</name>
<reference evidence="3 4" key="1">
    <citation type="submission" date="2023-11" db="EMBL/GenBank/DDBJ databases">
        <title>Lentzea sokolovensis, sp. nov., Lentzea kristufkii, sp. nov., and Lentzea miocenensis, sp. nov., rare actinobacteria from Sokolov Coal Basin, Miocene lacustrine sediment, Czech Republic.</title>
        <authorList>
            <person name="Lara A."/>
            <person name="Kotroba L."/>
            <person name="Nouioui I."/>
            <person name="Neumann-Schaal M."/>
            <person name="Mast Y."/>
            <person name="Chronakova A."/>
        </authorList>
    </citation>
    <scope>NUCLEOTIDE SEQUENCE [LARGE SCALE GENOMIC DNA]</scope>
    <source>
        <strain evidence="3 4">BCCO 10_0856</strain>
    </source>
</reference>
<dbReference type="InterPro" id="IPR006016">
    <property type="entry name" value="UspA"/>
</dbReference>
<feature type="domain" description="UspA" evidence="2">
    <location>
        <begin position="2"/>
        <end position="142"/>
    </location>
</feature>
<comment type="caution">
    <text evidence="3">The sequence shown here is derived from an EMBL/GenBank/DDBJ whole genome shotgun (WGS) entry which is preliminary data.</text>
</comment>
<dbReference type="EMBL" id="JAXAVW010000005">
    <property type="protein sequence ID" value="MDX8030106.1"/>
    <property type="molecule type" value="Genomic_DNA"/>
</dbReference>
<dbReference type="Pfam" id="PF00582">
    <property type="entry name" value="Usp"/>
    <property type="match status" value="2"/>
</dbReference>
<dbReference type="SUPFAM" id="SSF52402">
    <property type="entry name" value="Adenine nucleotide alpha hydrolases-like"/>
    <property type="match status" value="2"/>
</dbReference>
<dbReference type="InterPro" id="IPR014729">
    <property type="entry name" value="Rossmann-like_a/b/a_fold"/>
</dbReference>
<dbReference type="Proteomes" id="UP001285521">
    <property type="component" value="Unassembled WGS sequence"/>
</dbReference>
<protein>
    <submittedName>
        <fullName evidence="3">Universal stress protein</fullName>
    </submittedName>
</protein>
<gene>
    <name evidence="3" type="ORF">SK803_07775</name>
</gene>
<accession>A0ABU4SW33</accession>
<dbReference type="RefSeq" id="WP_319965111.1">
    <property type="nucleotide sequence ID" value="NZ_JAXAVW010000005.1"/>
</dbReference>
<evidence type="ECO:0000313" key="4">
    <source>
        <dbReference type="Proteomes" id="UP001285521"/>
    </source>
</evidence>
<proteinExistence type="inferred from homology"/>
<dbReference type="PANTHER" id="PTHR46268">
    <property type="entry name" value="STRESS RESPONSE PROTEIN NHAX"/>
    <property type="match status" value="1"/>
</dbReference>
<organism evidence="3 4">
    <name type="scientific">Lentzea miocenica</name>
    <dbReference type="NCBI Taxonomy" id="3095431"/>
    <lineage>
        <taxon>Bacteria</taxon>
        <taxon>Bacillati</taxon>
        <taxon>Actinomycetota</taxon>
        <taxon>Actinomycetes</taxon>
        <taxon>Pseudonocardiales</taxon>
        <taxon>Pseudonocardiaceae</taxon>
        <taxon>Lentzea</taxon>
    </lineage>
</organism>
<evidence type="ECO:0000313" key="3">
    <source>
        <dbReference type="EMBL" id="MDX8030106.1"/>
    </source>
</evidence>
<dbReference type="PRINTS" id="PR01438">
    <property type="entry name" value="UNVRSLSTRESS"/>
</dbReference>
<feature type="domain" description="UspA" evidence="2">
    <location>
        <begin position="149"/>
        <end position="281"/>
    </location>
</feature>